<dbReference type="InterPro" id="IPR029063">
    <property type="entry name" value="SAM-dependent_MTases_sf"/>
</dbReference>
<dbReference type="GO" id="GO:0003886">
    <property type="term" value="F:DNA (cytosine-5-)-methyltransferase activity"/>
    <property type="evidence" value="ECO:0007669"/>
    <property type="project" value="UniProtKB-EC"/>
</dbReference>
<keyword evidence="4" id="KW-0680">Restriction system</keyword>
<evidence type="ECO:0000256" key="6">
    <source>
        <dbReference type="RuleBase" id="RU000416"/>
    </source>
</evidence>
<dbReference type="PANTHER" id="PTHR46098">
    <property type="entry name" value="TRNA (CYTOSINE(38)-C(5))-METHYLTRANSFERASE"/>
    <property type="match status" value="1"/>
</dbReference>
<evidence type="ECO:0000256" key="2">
    <source>
        <dbReference type="ARBA" id="ARBA00022679"/>
    </source>
</evidence>
<dbReference type="RefSeq" id="WP_197021669.1">
    <property type="nucleotide sequence ID" value="NZ_JFDP01000036.1"/>
</dbReference>
<comment type="catalytic activity">
    <reaction evidence="7">
        <text>a 2'-deoxycytidine in DNA + S-adenosyl-L-methionine = a 5-methyl-2'-deoxycytidine in DNA + S-adenosyl-L-homocysteine + H(+)</text>
        <dbReference type="Rhea" id="RHEA:13681"/>
        <dbReference type="Rhea" id="RHEA-COMP:11369"/>
        <dbReference type="Rhea" id="RHEA-COMP:11370"/>
        <dbReference type="ChEBI" id="CHEBI:15378"/>
        <dbReference type="ChEBI" id="CHEBI:57856"/>
        <dbReference type="ChEBI" id="CHEBI:59789"/>
        <dbReference type="ChEBI" id="CHEBI:85452"/>
        <dbReference type="ChEBI" id="CHEBI:85454"/>
        <dbReference type="EC" id="2.1.1.37"/>
    </reaction>
</comment>
<comment type="caution">
    <text evidence="8">The sequence shown here is derived from an EMBL/GenBank/DDBJ whole genome shotgun (WGS) entry which is preliminary data.</text>
</comment>
<dbReference type="EMBL" id="JFDP01000036">
    <property type="protein sequence ID" value="KEZ23769.1"/>
    <property type="molecule type" value="Genomic_DNA"/>
</dbReference>
<keyword evidence="2 5" id="KW-0808">Transferase</keyword>
<sequence>MIGVKRRTSSASKQETIYSTNSIKFIDLFAGMGGIRIGFENGLNQIGIKTECVFSSEIKKHATEAYKNNFNNDYVYGDITKINVDDIASFDFLLAGFPCQPFSSAGNRLGFKDTTGTLFFEIQRILENKKPYGFLLENVEGLINHDNGSTLNTILLTLKELGYKVSYKLIDALDFGLAQSRKRVYIVGTKDTEINLDNFEVKRTNFIEIQEHNKDSVKSDFVQKLLSHYPVDQLYGKSIKDKRGGDDNIHSWDIEIKGIVSAEQKHLLNLLLKEGRKKIWADQIGIKWMDGMPLTLCQIKTFYNHQHLNEMLDDLVTEKYLVLEHPKQLVNNKRVYDITKPKGYNIITGKLSFEFSKILDPRSYTPTLVATDVEKLGVIDHNGIRRLTLREDLRLFGFPETYNIDFLKYKKEWICLVILFVYQ</sequence>
<dbReference type="Proteomes" id="UP000028537">
    <property type="component" value="Unassembled WGS sequence"/>
</dbReference>
<keyword evidence="1 5" id="KW-0489">Methyltransferase</keyword>
<dbReference type="PROSITE" id="PS51679">
    <property type="entry name" value="SAM_MT_C5"/>
    <property type="match status" value="1"/>
</dbReference>
<comment type="similarity">
    <text evidence="5 6">Belongs to the class I-like SAM-binding methyltransferase superfamily. C5-methyltransferase family.</text>
</comment>
<dbReference type="AlphaFoldDB" id="A0A084F0M7"/>
<dbReference type="InterPro" id="IPR018117">
    <property type="entry name" value="C5_DNA_meth_AS"/>
</dbReference>
<evidence type="ECO:0000256" key="3">
    <source>
        <dbReference type="ARBA" id="ARBA00022691"/>
    </source>
</evidence>
<keyword evidence="3 5" id="KW-0949">S-adenosyl-L-methionine</keyword>
<dbReference type="InterPro" id="IPR050750">
    <property type="entry name" value="C5-MTase"/>
</dbReference>
<evidence type="ECO:0000313" key="9">
    <source>
        <dbReference type="Proteomes" id="UP000028537"/>
    </source>
</evidence>
<dbReference type="PROSITE" id="PS00094">
    <property type="entry name" value="C5_MTASE_1"/>
    <property type="match status" value="1"/>
</dbReference>
<accession>A0A084F0M7</accession>
<evidence type="ECO:0000256" key="1">
    <source>
        <dbReference type="ARBA" id="ARBA00022603"/>
    </source>
</evidence>
<dbReference type="Pfam" id="PF00145">
    <property type="entry name" value="DNA_methylase"/>
    <property type="match status" value="1"/>
</dbReference>
<proteinExistence type="inferred from homology"/>
<dbReference type="EC" id="2.1.1.37" evidence="7"/>
<evidence type="ECO:0000256" key="4">
    <source>
        <dbReference type="ARBA" id="ARBA00022747"/>
    </source>
</evidence>
<dbReference type="GO" id="GO:0009307">
    <property type="term" value="P:DNA restriction-modification system"/>
    <property type="evidence" value="ECO:0007669"/>
    <property type="project" value="UniProtKB-KW"/>
</dbReference>
<dbReference type="PRINTS" id="PR00105">
    <property type="entry name" value="C5METTRFRASE"/>
</dbReference>
<dbReference type="SUPFAM" id="SSF53335">
    <property type="entry name" value="S-adenosyl-L-methionine-dependent methyltransferases"/>
    <property type="match status" value="1"/>
</dbReference>
<gene>
    <name evidence="8" type="ORF">UDIV_2260</name>
</gene>
<dbReference type="InterPro" id="IPR001525">
    <property type="entry name" value="C5_MeTfrase"/>
</dbReference>
<keyword evidence="9" id="KW-1185">Reference proteome</keyword>
<dbReference type="Gene3D" id="3.40.50.150">
    <property type="entry name" value="Vaccinia Virus protein VP39"/>
    <property type="match status" value="1"/>
</dbReference>
<evidence type="ECO:0000256" key="5">
    <source>
        <dbReference type="PROSITE-ProRule" id="PRU01016"/>
    </source>
</evidence>
<dbReference type="GO" id="GO:0032259">
    <property type="term" value="P:methylation"/>
    <property type="evidence" value="ECO:0007669"/>
    <property type="project" value="UniProtKB-KW"/>
</dbReference>
<evidence type="ECO:0000313" key="8">
    <source>
        <dbReference type="EMBL" id="KEZ23769.1"/>
    </source>
</evidence>
<dbReference type="PANTHER" id="PTHR46098:SF1">
    <property type="entry name" value="TRNA (CYTOSINE(38)-C(5))-METHYLTRANSFERASE"/>
    <property type="match status" value="1"/>
</dbReference>
<dbReference type="eggNOG" id="COG0270">
    <property type="taxonomic scope" value="Bacteria"/>
</dbReference>
<protein>
    <recommendedName>
        <fullName evidence="7">Cytosine-specific methyltransferase</fullName>
        <ecNumber evidence="7">2.1.1.37</ecNumber>
    </recommendedName>
</protein>
<dbReference type="Gene3D" id="3.90.120.10">
    <property type="entry name" value="DNA Methylase, subunit A, domain 2"/>
    <property type="match status" value="1"/>
</dbReference>
<feature type="active site" evidence="5">
    <location>
        <position position="99"/>
    </location>
</feature>
<dbReference type="CDD" id="cd00315">
    <property type="entry name" value="Cyt_C5_DNA_methylase"/>
    <property type="match status" value="1"/>
</dbReference>
<reference evidence="8 9" key="1">
    <citation type="submission" date="2014-02" db="EMBL/GenBank/DDBJ databases">
        <title>Genome sequence of Ureaplasma diversum strain 246.</title>
        <authorList>
            <person name="Sirand-Pugnet P."/>
            <person name="Breton M."/>
            <person name="Dordet-Frisoni E."/>
            <person name="Baranowski E."/>
            <person name="Barre A."/>
            <person name="Couture C."/>
            <person name="Dupuy V."/>
            <person name="Gaurivaud P."/>
            <person name="Jacob D."/>
            <person name="Lemaitre C."/>
            <person name="Manso-Silvan L."/>
            <person name="Nikolski M."/>
            <person name="Nouvel L.-X."/>
            <person name="Poumarat F."/>
            <person name="Tardy F."/>
            <person name="Thebault P."/>
            <person name="Theil S."/>
            <person name="Citti C."/>
            <person name="Thiaucourt F."/>
            <person name="Blanchard A."/>
        </authorList>
    </citation>
    <scope>NUCLEOTIDE SEQUENCE [LARGE SCALE GENOMIC DNA]</scope>
    <source>
        <strain evidence="8 9">NCTC 246</strain>
    </source>
</reference>
<dbReference type="NCBIfam" id="TIGR00675">
    <property type="entry name" value="dcm"/>
    <property type="match status" value="1"/>
</dbReference>
<evidence type="ECO:0000256" key="7">
    <source>
        <dbReference type="RuleBase" id="RU000417"/>
    </source>
</evidence>
<name>A0A084F0M7_9BACT</name>
<organism evidence="8 9">
    <name type="scientific">Ureaplasma diversum NCTC 246</name>
    <dbReference type="NCBI Taxonomy" id="1188241"/>
    <lineage>
        <taxon>Bacteria</taxon>
        <taxon>Bacillati</taxon>
        <taxon>Mycoplasmatota</taxon>
        <taxon>Mycoplasmoidales</taxon>
        <taxon>Mycoplasmoidaceae</taxon>
        <taxon>Ureaplasma</taxon>
    </lineage>
</organism>